<accession>A0A4R0T365</accession>
<comment type="caution">
    <text evidence="1">The sequence shown here is derived from an EMBL/GenBank/DDBJ whole genome shotgun (WGS) entry which is preliminary data.</text>
</comment>
<reference evidence="1 2" key="1">
    <citation type="journal article" date="2018" name="Sci. Rep.">
        <title>Genomic diversity and distribution of Bifidobacterium longum subsp. longum across the human lifespan.</title>
        <authorList>
            <person name="Odamaki T."/>
            <person name="Bottacini F."/>
            <person name="Kato K."/>
            <person name="Mitsuyama E."/>
            <person name="Yoshida K."/>
            <person name="Horigome A."/>
            <person name="Xiao J.Z."/>
            <person name="van Sinderen D."/>
        </authorList>
    </citation>
    <scope>NUCLEOTIDE SEQUENCE [LARGE SCALE GENOMIC DNA]</scope>
    <source>
        <strain evidence="1 2">MCC10015</strain>
    </source>
</reference>
<organism evidence="1 2">
    <name type="scientific">Bifidobacterium longum subsp. longum</name>
    <dbReference type="NCBI Taxonomy" id="1679"/>
    <lineage>
        <taxon>Bacteria</taxon>
        <taxon>Bacillati</taxon>
        <taxon>Actinomycetota</taxon>
        <taxon>Actinomycetes</taxon>
        <taxon>Bifidobacteriales</taxon>
        <taxon>Bifidobacteriaceae</taxon>
        <taxon>Bifidobacterium</taxon>
    </lineage>
</organism>
<gene>
    <name evidence="1" type="ORF">MCC10015_1975</name>
</gene>
<evidence type="ECO:0000313" key="1">
    <source>
        <dbReference type="EMBL" id="TCD95616.1"/>
    </source>
</evidence>
<dbReference type="AlphaFoldDB" id="A0A4R0T365"/>
<dbReference type="EMBL" id="SHPX01000047">
    <property type="protein sequence ID" value="TCD95616.1"/>
    <property type="molecule type" value="Genomic_DNA"/>
</dbReference>
<evidence type="ECO:0000313" key="2">
    <source>
        <dbReference type="Proteomes" id="UP000293441"/>
    </source>
</evidence>
<dbReference type="Proteomes" id="UP000293441">
    <property type="component" value="Unassembled WGS sequence"/>
</dbReference>
<sequence length="143" mass="15772">MTTIVLPADLKRWAVEYLAGRLGRLGHDVDIGTKTPKTMPYPLARPLITVDELTPTKYDLVQWDQELAVNIRAGTRQNDRECDDLARLIAALLTDPTISQAAASPITSVEACSGPYPIADTADVAHSYLTVEYHCMGEMRETE</sequence>
<protein>
    <recommendedName>
        <fullName evidence="3">Phage protein</fullName>
    </recommendedName>
</protein>
<evidence type="ECO:0008006" key="3">
    <source>
        <dbReference type="Google" id="ProtNLM"/>
    </source>
</evidence>
<name>A0A4R0T365_BIFLL</name>
<dbReference type="RefSeq" id="WP_065457255.1">
    <property type="nucleotide sequence ID" value="NZ_SHPX01000047.1"/>
</dbReference>
<proteinExistence type="predicted"/>